<reference evidence="6 7" key="1">
    <citation type="submission" date="2018-08" db="EMBL/GenBank/DDBJ databases">
        <authorList>
            <consortium name="Pathogen Informatics"/>
        </authorList>
    </citation>
    <scope>NUCLEOTIDE SEQUENCE [LARGE SCALE GENOMIC DNA]</scope>
    <source>
        <strain evidence="6 7">EuSCAPE_TR218</strain>
    </source>
</reference>
<dbReference type="InterPro" id="IPR052556">
    <property type="entry name" value="PolySynth_Transporter"/>
</dbReference>
<protein>
    <submittedName>
        <fullName evidence="6">Polysaccharide biosynthesis protein</fullName>
    </submittedName>
</protein>
<feature type="transmembrane region" description="Helical" evidence="5">
    <location>
        <begin position="42"/>
        <end position="65"/>
    </location>
</feature>
<sequence length="423" mass="47755">MKSKIVSNSIWMMLEKIISILGLIFVTSFVAKYVGPEIYGKIAFSLSIFQIILVVSQFGSDVLIFKRVSKSIISGGNLIVSTIPLRFITYLIFSLPIIIYNELESHNGMIFIYAAFVACLFQALDVYSIYYDALLLSKINTILNVFSLIICLILRWYIAFEKLDANWLCIPIVLTTFIPYILRQIIFARGRSDAKITFRQRCRYTKYLFSAGVSFVLSSISIAIYTRLSLLMLGFMQGQTAVGVFSIALTLAGSWSFILNSIITSNLPSIFSESNNRVTIRKAANLMCLVIMVSVPIIIGVFVMGGWFIEYFYGYDYSSSIVPLRILVFSTMIGALGIVSSRFIAKYSGYSFLSKKMILVAILSLLLNLILIHYFSVIGACVATLLTEFLSLTIFNYFYRKESVLKMHLACFKVFGCKFYRSS</sequence>
<feature type="transmembrane region" description="Helical" evidence="5">
    <location>
        <begin position="77"/>
        <end position="98"/>
    </location>
</feature>
<evidence type="ECO:0000256" key="2">
    <source>
        <dbReference type="ARBA" id="ARBA00022692"/>
    </source>
</evidence>
<dbReference type="PANTHER" id="PTHR43424">
    <property type="entry name" value="LOCUS PUTATIVE PROTEIN 1-RELATED"/>
    <property type="match status" value="1"/>
</dbReference>
<gene>
    <name evidence="6" type="ORF">SAMEA3729809_00421</name>
</gene>
<keyword evidence="3 5" id="KW-1133">Transmembrane helix</keyword>
<feature type="transmembrane region" description="Helical" evidence="5">
    <location>
        <begin position="382"/>
        <end position="399"/>
    </location>
</feature>
<keyword evidence="4 5" id="KW-0472">Membrane</keyword>
<accession>A0ABD7P0K1</accession>
<feature type="transmembrane region" description="Helical" evidence="5">
    <location>
        <begin position="284"/>
        <end position="309"/>
    </location>
</feature>
<evidence type="ECO:0000313" key="6">
    <source>
        <dbReference type="EMBL" id="SXF91700.1"/>
    </source>
</evidence>
<dbReference type="GO" id="GO:0016020">
    <property type="term" value="C:membrane"/>
    <property type="evidence" value="ECO:0007669"/>
    <property type="project" value="UniProtKB-SubCell"/>
</dbReference>
<comment type="subcellular location">
    <subcellularLocation>
        <location evidence="1">Membrane</location>
        <topology evidence="1">Multi-pass membrane protein</topology>
    </subcellularLocation>
</comment>
<dbReference type="AlphaFoldDB" id="A0ABD7P0K1"/>
<keyword evidence="2 5" id="KW-0812">Transmembrane</keyword>
<dbReference type="PANTHER" id="PTHR43424:SF1">
    <property type="entry name" value="LOCUS PUTATIVE PROTEIN 1-RELATED"/>
    <property type="match status" value="1"/>
</dbReference>
<feature type="transmembrane region" description="Helical" evidence="5">
    <location>
        <begin position="357"/>
        <end position="376"/>
    </location>
</feature>
<evidence type="ECO:0000256" key="3">
    <source>
        <dbReference type="ARBA" id="ARBA00022989"/>
    </source>
</evidence>
<evidence type="ECO:0000256" key="4">
    <source>
        <dbReference type="ARBA" id="ARBA00023136"/>
    </source>
</evidence>
<name>A0ABD7P0K1_KLEVA</name>
<organism evidence="6 7">
    <name type="scientific">Klebsiella variicola</name>
    <dbReference type="NCBI Taxonomy" id="244366"/>
    <lineage>
        <taxon>Bacteria</taxon>
        <taxon>Pseudomonadati</taxon>
        <taxon>Pseudomonadota</taxon>
        <taxon>Gammaproteobacteria</taxon>
        <taxon>Enterobacterales</taxon>
        <taxon>Enterobacteriaceae</taxon>
        <taxon>Klebsiella/Raoultella group</taxon>
        <taxon>Klebsiella</taxon>
        <taxon>Klebsiella pneumoniae complex</taxon>
    </lineage>
</organism>
<feature type="transmembrane region" description="Helical" evidence="5">
    <location>
        <begin position="321"/>
        <end position="345"/>
    </location>
</feature>
<dbReference type="Proteomes" id="UP000258928">
    <property type="component" value="Unassembled WGS sequence"/>
</dbReference>
<dbReference type="EMBL" id="UKAS01000001">
    <property type="protein sequence ID" value="SXF91700.1"/>
    <property type="molecule type" value="Genomic_DNA"/>
</dbReference>
<feature type="transmembrane region" description="Helical" evidence="5">
    <location>
        <begin position="142"/>
        <end position="159"/>
    </location>
</feature>
<proteinExistence type="predicted"/>
<feature type="transmembrane region" description="Helical" evidence="5">
    <location>
        <begin position="207"/>
        <end position="228"/>
    </location>
</feature>
<comment type="caution">
    <text evidence="6">The sequence shown here is derived from an EMBL/GenBank/DDBJ whole genome shotgun (WGS) entry which is preliminary data.</text>
</comment>
<feature type="transmembrane region" description="Helical" evidence="5">
    <location>
        <begin position="240"/>
        <end position="263"/>
    </location>
</feature>
<dbReference type="RefSeq" id="WP_063816808.1">
    <property type="nucleotide sequence ID" value="NZ_FLER01000003.1"/>
</dbReference>
<feature type="transmembrane region" description="Helical" evidence="5">
    <location>
        <begin position="165"/>
        <end position="186"/>
    </location>
</feature>
<dbReference type="InterPro" id="IPR002797">
    <property type="entry name" value="Polysacc_synth"/>
</dbReference>
<evidence type="ECO:0000256" key="1">
    <source>
        <dbReference type="ARBA" id="ARBA00004141"/>
    </source>
</evidence>
<dbReference type="Pfam" id="PF01943">
    <property type="entry name" value="Polysacc_synt"/>
    <property type="match status" value="1"/>
</dbReference>
<evidence type="ECO:0000313" key="7">
    <source>
        <dbReference type="Proteomes" id="UP000258928"/>
    </source>
</evidence>
<feature type="transmembrane region" description="Helical" evidence="5">
    <location>
        <begin position="110"/>
        <end position="130"/>
    </location>
</feature>
<evidence type="ECO:0000256" key="5">
    <source>
        <dbReference type="SAM" id="Phobius"/>
    </source>
</evidence>